<feature type="region of interest" description="Disordered" evidence="6">
    <location>
        <begin position="134"/>
        <end position="197"/>
    </location>
</feature>
<proteinExistence type="inferred from homology"/>
<feature type="compositionally biased region" description="Low complexity" evidence="6">
    <location>
        <begin position="156"/>
        <end position="173"/>
    </location>
</feature>
<feature type="compositionally biased region" description="Acidic residues" evidence="6">
    <location>
        <begin position="174"/>
        <end position="186"/>
    </location>
</feature>
<evidence type="ECO:0000313" key="8">
    <source>
        <dbReference type="Proteomes" id="UP001075354"/>
    </source>
</evidence>
<comment type="similarity">
    <text evidence="3">Belongs to the SPOT14 family.</text>
</comment>
<evidence type="ECO:0000313" key="7">
    <source>
        <dbReference type="EMBL" id="KAJ1527799.1"/>
    </source>
</evidence>
<keyword evidence="8" id="KW-1185">Reference proteome</keyword>
<dbReference type="Pfam" id="PF07084">
    <property type="entry name" value="Spot_14"/>
    <property type="match status" value="1"/>
</dbReference>
<dbReference type="InterPro" id="IPR009786">
    <property type="entry name" value="Spot_14"/>
</dbReference>
<accession>A0AAV7XW95</accession>
<dbReference type="PANTHER" id="PTHR14315:SF17">
    <property type="entry name" value="MIP21584P"/>
    <property type="match status" value="1"/>
</dbReference>
<organism evidence="7 8">
    <name type="scientific">Megalurothrips usitatus</name>
    <name type="common">bean blossom thrips</name>
    <dbReference type="NCBI Taxonomy" id="439358"/>
    <lineage>
        <taxon>Eukaryota</taxon>
        <taxon>Metazoa</taxon>
        <taxon>Ecdysozoa</taxon>
        <taxon>Arthropoda</taxon>
        <taxon>Hexapoda</taxon>
        <taxon>Insecta</taxon>
        <taxon>Pterygota</taxon>
        <taxon>Neoptera</taxon>
        <taxon>Paraneoptera</taxon>
        <taxon>Thysanoptera</taxon>
        <taxon>Terebrantia</taxon>
        <taxon>Thripoidea</taxon>
        <taxon>Thripidae</taxon>
        <taxon>Megalurothrips</taxon>
    </lineage>
</organism>
<dbReference type="Proteomes" id="UP001075354">
    <property type="component" value="Chromosome 5"/>
</dbReference>
<name>A0AAV7XW95_9NEOP</name>
<dbReference type="GO" id="GO:0046890">
    <property type="term" value="P:regulation of lipid biosynthetic process"/>
    <property type="evidence" value="ECO:0007669"/>
    <property type="project" value="TreeGrafter"/>
</dbReference>
<evidence type="ECO:0000256" key="2">
    <source>
        <dbReference type="ARBA" id="ARBA00004496"/>
    </source>
</evidence>
<gene>
    <name evidence="7" type="ORF">ONE63_007749</name>
</gene>
<evidence type="ECO:0000256" key="3">
    <source>
        <dbReference type="ARBA" id="ARBA00009488"/>
    </source>
</evidence>
<comment type="caution">
    <text evidence="7">The sequence shown here is derived from an EMBL/GenBank/DDBJ whole genome shotgun (WGS) entry which is preliminary data.</text>
</comment>
<keyword evidence="4" id="KW-0963">Cytoplasm</keyword>
<dbReference type="GO" id="GO:0005829">
    <property type="term" value="C:cytosol"/>
    <property type="evidence" value="ECO:0007669"/>
    <property type="project" value="TreeGrafter"/>
</dbReference>
<protein>
    <recommendedName>
        <fullName evidence="9">Mid1-interacting protein 1-like</fullName>
    </recommendedName>
</protein>
<keyword evidence="5" id="KW-0539">Nucleus</keyword>
<evidence type="ECO:0008006" key="9">
    <source>
        <dbReference type="Google" id="ProtNLM"/>
    </source>
</evidence>
<dbReference type="EMBL" id="JAPTSV010000005">
    <property type="protein sequence ID" value="KAJ1527799.1"/>
    <property type="molecule type" value="Genomic_DNA"/>
</dbReference>
<evidence type="ECO:0000256" key="5">
    <source>
        <dbReference type="ARBA" id="ARBA00023242"/>
    </source>
</evidence>
<dbReference type="AlphaFoldDB" id="A0AAV7XW95"/>
<evidence type="ECO:0000256" key="1">
    <source>
        <dbReference type="ARBA" id="ARBA00004123"/>
    </source>
</evidence>
<feature type="compositionally biased region" description="Polar residues" evidence="6">
    <location>
        <begin position="137"/>
        <end position="146"/>
    </location>
</feature>
<dbReference type="Gene3D" id="6.10.140.1610">
    <property type="match status" value="1"/>
</dbReference>
<reference evidence="7" key="1">
    <citation type="submission" date="2022-12" db="EMBL/GenBank/DDBJ databases">
        <title>Chromosome-level genome assembly of the bean flower thrips Megalurothrips usitatus.</title>
        <authorList>
            <person name="Ma L."/>
            <person name="Liu Q."/>
            <person name="Li H."/>
            <person name="Cai W."/>
        </authorList>
    </citation>
    <scope>NUCLEOTIDE SEQUENCE</scope>
    <source>
        <strain evidence="7">Cailab_2022a</strain>
    </source>
</reference>
<evidence type="ECO:0000256" key="4">
    <source>
        <dbReference type="ARBA" id="ARBA00022490"/>
    </source>
</evidence>
<sequence>MLAKDLSTALCERSVPNMESNRSCLRRGRDEAEFSNQSIFSSMEKFVNAVQDMEETILVPCRLMDLKVGDATDSVPPPAEPKPHFKPGVKAVRRAEGFRDAMPNADLYNLYTLVNSVKNELQWGMKECPVDEGIDSPSITPVSSATHIKGHQRRPSNVSVSSSTSSSSSSSSDADSDAGNENDSGFDTEASPKPECTQQVAQNFRRHLHGLYRSLEQMTEAATYLTARYQKDVGDHV</sequence>
<evidence type="ECO:0000256" key="6">
    <source>
        <dbReference type="SAM" id="MobiDB-lite"/>
    </source>
</evidence>
<comment type="subcellular location">
    <subcellularLocation>
        <location evidence="2">Cytoplasm</location>
    </subcellularLocation>
    <subcellularLocation>
        <location evidence="1">Nucleus</location>
    </subcellularLocation>
</comment>
<dbReference type="GO" id="GO:0005634">
    <property type="term" value="C:nucleus"/>
    <property type="evidence" value="ECO:0007669"/>
    <property type="project" value="UniProtKB-SubCell"/>
</dbReference>
<dbReference type="PANTHER" id="PTHR14315">
    <property type="entry name" value="SPOT14 FAMILY MEMBER"/>
    <property type="match status" value="1"/>
</dbReference>
<dbReference type="InterPro" id="IPR053719">
    <property type="entry name" value="Lipogen_MT_Stabilize_sf"/>
</dbReference>